<organism evidence="1 2">
    <name type="scientific">Kingdonia uniflora</name>
    <dbReference type="NCBI Taxonomy" id="39325"/>
    <lineage>
        <taxon>Eukaryota</taxon>
        <taxon>Viridiplantae</taxon>
        <taxon>Streptophyta</taxon>
        <taxon>Embryophyta</taxon>
        <taxon>Tracheophyta</taxon>
        <taxon>Spermatophyta</taxon>
        <taxon>Magnoliopsida</taxon>
        <taxon>Ranunculales</taxon>
        <taxon>Circaeasteraceae</taxon>
        <taxon>Kingdonia</taxon>
    </lineage>
</organism>
<gene>
    <name evidence="1" type="ORF">GIB67_004775</name>
</gene>
<dbReference type="OrthoDB" id="26681at2759"/>
<comment type="caution">
    <text evidence="1">The sequence shown here is derived from an EMBL/GenBank/DDBJ whole genome shotgun (WGS) entry which is preliminary data.</text>
</comment>
<dbReference type="Proteomes" id="UP000541444">
    <property type="component" value="Unassembled WGS sequence"/>
</dbReference>
<evidence type="ECO:0000313" key="1">
    <source>
        <dbReference type="EMBL" id="KAF6145298.1"/>
    </source>
</evidence>
<accession>A0A7J7LRY2</accession>
<keyword evidence="2" id="KW-1185">Reference proteome</keyword>
<protein>
    <submittedName>
        <fullName evidence="1">Uncharacterized protein</fullName>
    </submittedName>
</protein>
<dbReference type="EMBL" id="JACGCM010002078">
    <property type="protein sequence ID" value="KAF6145298.1"/>
    <property type="molecule type" value="Genomic_DNA"/>
</dbReference>
<dbReference type="AlphaFoldDB" id="A0A7J7LRY2"/>
<evidence type="ECO:0000313" key="2">
    <source>
        <dbReference type="Proteomes" id="UP000541444"/>
    </source>
</evidence>
<proteinExistence type="predicted"/>
<sequence length="147" mass="15913">MWKKLEPCKLKIDTIQNVFNGQGEIRETELSIGRDENSLEASGTESSPFFHLLTDGAKCGGEYNESFFLYADDVKDGDTASGKIQWNDGRDSSINEASLHSALEFGVKSSAIFIPITDSINTKSDVGSPIQSSSGKIDEAKMIAGNI</sequence>
<reference evidence="1 2" key="1">
    <citation type="journal article" date="2020" name="IScience">
        <title>Genome Sequencing of the Endangered Kingdonia uniflora (Circaeasteraceae, Ranunculales) Reveals Potential Mechanisms of Evolutionary Specialization.</title>
        <authorList>
            <person name="Sun Y."/>
            <person name="Deng T."/>
            <person name="Zhang A."/>
            <person name="Moore M.J."/>
            <person name="Landis J.B."/>
            <person name="Lin N."/>
            <person name="Zhang H."/>
            <person name="Zhang X."/>
            <person name="Huang J."/>
            <person name="Zhang X."/>
            <person name="Sun H."/>
            <person name="Wang H."/>
        </authorList>
    </citation>
    <scope>NUCLEOTIDE SEQUENCE [LARGE SCALE GENOMIC DNA]</scope>
    <source>
        <strain evidence="1">TB1705</strain>
        <tissue evidence="1">Leaf</tissue>
    </source>
</reference>
<name>A0A7J7LRY2_9MAGN</name>